<dbReference type="AlphaFoldDB" id="A0A1X7UVC4"/>
<dbReference type="eggNOG" id="ENOG502RX81">
    <property type="taxonomic scope" value="Eukaryota"/>
</dbReference>
<name>A0A1X7UVC4_AMPQE</name>
<evidence type="ECO:0000313" key="1">
    <source>
        <dbReference type="EnsemblMetazoa" id="Aqu2.1.31728_001"/>
    </source>
</evidence>
<reference evidence="1" key="1">
    <citation type="submission" date="2017-05" db="UniProtKB">
        <authorList>
            <consortium name="EnsemblMetazoa"/>
        </authorList>
    </citation>
    <scope>IDENTIFICATION</scope>
</reference>
<dbReference type="OrthoDB" id="6782434at2759"/>
<organism evidence="1">
    <name type="scientific">Amphimedon queenslandica</name>
    <name type="common">Sponge</name>
    <dbReference type="NCBI Taxonomy" id="400682"/>
    <lineage>
        <taxon>Eukaryota</taxon>
        <taxon>Metazoa</taxon>
        <taxon>Porifera</taxon>
        <taxon>Demospongiae</taxon>
        <taxon>Heteroscleromorpha</taxon>
        <taxon>Haplosclerida</taxon>
        <taxon>Niphatidae</taxon>
        <taxon>Amphimedon</taxon>
    </lineage>
</organism>
<sequence length="196" mass="21419">MTNLLVQHNVPLAVADHLSPLFSDIFPDSKIAKGYAAARMKTTCILNGSIAPYFKVTLIDVMKSRPFSIAIDGSNDSGLEKINPLTVRFFDEQRVLVVTQLLDMCLTTGVDSGTAQSIFSKMDEVITSNGVSWSHCVGVGVDNTSVNLGVRNCIRTHVLQCNPNTYFIGCPCYIVHNAALKASEIFAQGSFNFYIF</sequence>
<accession>A0A1X7UVC4</accession>
<dbReference type="EnsemblMetazoa" id="Aqu2.1.31728_001">
    <property type="protein sequence ID" value="Aqu2.1.31728_001"/>
    <property type="gene ID" value="Aqu2.1.31728"/>
</dbReference>
<protein>
    <recommendedName>
        <fullName evidence="2">DUF4371 domain-containing protein</fullName>
    </recommendedName>
</protein>
<dbReference type="PANTHER" id="PTHR37162">
    <property type="entry name" value="HAT FAMILY DIMERISATION DOMAINCONTAINING PROTEIN-RELATED"/>
    <property type="match status" value="1"/>
</dbReference>
<dbReference type="PANTHER" id="PTHR37162:SF1">
    <property type="entry name" value="BED-TYPE DOMAIN-CONTAINING PROTEIN"/>
    <property type="match status" value="1"/>
</dbReference>
<dbReference type="OMA" id="RNCIRTH"/>
<dbReference type="InParanoid" id="A0A1X7UVC4"/>
<evidence type="ECO:0008006" key="2">
    <source>
        <dbReference type="Google" id="ProtNLM"/>
    </source>
</evidence>
<proteinExistence type="predicted"/>